<dbReference type="Gene3D" id="3.30.450.40">
    <property type="match status" value="1"/>
</dbReference>
<feature type="modified residue" description="4-aspartylphosphate" evidence="7">
    <location>
        <position position="619"/>
    </location>
</feature>
<evidence type="ECO:0000259" key="8">
    <source>
        <dbReference type="PROSITE" id="PS50109"/>
    </source>
</evidence>
<gene>
    <name evidence="10" type="ORF">FKZ61_13635</name>
</gene>
<dbReference type="PANTHER" id="PTHR43547:SF2">
    <property type="entry name" value="HYBRID SIGNAL TRANSDUCTION HISTIDINE KINASE C"/>
    <property type="match status" value="1"/>
</dbReference>
<keyword evidence="4" id="KW-0808">Transferase</keyword>
<evidence type="ECO:0000256" key="2">
    <source>
        <dbReference type="ARBA" id="ARBA00012438"/>
    </source>
</evidence>
<evidence type="ECO:0000256" key="1">
    <source>
        <dbReference type="ARBA" id="ARBA00000085"/>
    </source>
</evidence>
<dbReference type="SMART" id="SM00065">
    <property type="entry name" value="GAF"/>
    <property type="match status" value="1"/>
</dbReference>
<keyword evidence="5" id="KW-0418">Kinase</keyword>
<evidence type="ECO:0000259" key="9">
    <source>
        <dbReference type="PROSITE" id="PS50110"/>
    </source>
</evidence>
<evidence type="ECO:0000256" key="3">
    <source>
        <dbReference type="ARBA" id="ARBA00022553"/>
    </source>
</evidence>
<dbReference type="EMBL" id="VIGC01000016">
    <property type="protein sequence ID" value="TQE95203.1"/>
    <property type="molecule type" value="Genomic_DNA"/>
</dbReference>
<dbReference type="PROSITE" id="PS50109">
    <property type="entry name" value="HIS_KIN"/>
    <property type="match status" value="1"/>
</dbReference>
<feature type="domain" description="Histidine kinase" evidence="8">
    <location>
        <begin position="325"/>
        <end position="547"/>
    </location>
</feature>
<dbReference type="Gene3D" id="3.30.565.10">
    <property type="entry name" value="Histidine kinase-like ATPase, C-terminal domain"/>
    <property type="match status" value="1"/>
</dbReference>
<protein>
    <recommendedName>
        <fullName evidence="2">histidine kinase</fullName>
        <ecNumber evidence="2">2.7.13.3</ecNumber>
    </recommendedName>
</protein>
<feature type="domain" description="Response regulatory" evidence="9">
    <location>
        <begin position="8"/>
        <end position="125"/>
    </location>
</feature>
<organism evidence="10 11">
    <name type="scientific">Litorilinea aerophila</name>
    <dbReference type="NCBI Taxonomy" id="1204385"/>
    <lineage>
        <taxon>Bacteria</taxon>
        <taxon>Bacillati</taxon>
        <taxon>Chloroflexota</taxon>
        <taxon>Caldilineae</taxon>
        <taxon>Caldilineales</taxon>
        <taxon>Caldilineaceae</taxon>
        <taxon>Litorilinea</taxon>
    </lineage>
</organism>
<dbReference type="SUPFAM" id="SSF55781">
    <property type="entry name" value="GAF domain-like"/>
    <property type="match status" value="1"/>
</dbReference>
<dbReference type="FunCoup" id="A0A540VGE7">
    <property type="interactions" value="216"/>
</dbReference>
<dbReference type="Pfam" id="PF00512">
    <property type="entry name" value="HisKA"/>
    <property type="match status" value="1"/>
</dbReference>
<dbReference type="GO" id="GO:0000155">
    <property type="term" value="F:phosphorelay sensor kinase activity"/>
    <property type="evidence" value="ECO:0007669"/>
    <property type="project" value="InterPro"/>
</dbReference>
<keyword evidence="6" id="KW-0902">Two-component regulatory system</keyword>
<dbReference type="Pfam" id="PF02518">
    <property type="entry name" value="HATPase_c"/>
    <property type="match status" value="1"/>
</dbReference>
<feature type="domain" description="Response regulatory" evidence="9">
    <location>
        <begin position="568"/>
        <end position="684"/>
    </location>
</feature>
<evidence type="ECO:0000313" key="10">
    <source>
        <dbReference type="EMBL" id="TQE95203.1"/>
    </source>
</evidence>
<dbReference type="Proteomes" id="UP000317371">
    <property type="component" value="Unassembled WGS sequence"/>
</dbReference>
<dbReference type="InterPro" id="IPR036890">
    <property type="entry name" value="HATPase_C_sf"/>
</dbReference>
<accession>A0A540VGE7</accession>
<dbReference type="Pfam" id="PF13185">
    <property type="entry name" value="GAF_2"/>
    <property type="match status" value="1"/>
</dbReference>
<dbReference type="InterPro" id="IPR004358">
    <property type="entry name" value="Sig_transdc_His_kin-like_C"/>
</dbReference>
<dbReference type="InterPro" id="IPR001789">
    <property type="entry name" value="Sig_transdc_resp-reg_receiver"/>
</dbReference>
<dbReference type="CDD" id="cd00156">
    <property type="entry name" value="REC"/>
    <property type="match status" value="1"/>
</dbReference>
<dbReference type="InterPro" id="IPR011006">
    <property type="entry name" value="CheY-like_superfamily"/>
</dbReference>
<dbReference type="PRINTS" id="PR00344">
    <property type="entry name" value="BCTRLSENSOR"/>
</dbReference>
<name>A0A540VGE7_9CHLR</name>
<dbReference type="InParanoid" id="A0A540VGE7"/>
<evidence type="ECO:0000256" key="5">
    <source>
        <dbReference type="ARBA" id="ARBA00022777"/>
    </source>
</evidence>
<comment type="caution">
    <text evidence="10">The sequence shown here is derived from an EMBL/GenBank/DDBJ whole genome shotgun (WGS) entry which is preliminary data.</text>
</comment>
<sequence length="693" mass="77357">MMVQHTNHILLIEDNPGDARLIQEYLRMAPAFPSRLTHRDRLEKALQFLQESPVDVILLDLNLPDSQGFDTFRAVQNHAPDTPILLLTGLDDEEFALEAVRAGAQDYLVKGQVDSSLLVRAIRYAIERRQAQEMVRQRNATVKLLQEIAVAANESTNVEQALHFAMERICTHIGWPLAHAYMANPARRTMDSTDIWYIAGETERFAPFIEATRPLCVRASDPGGLIHAVYTTGQPLWLENACTEPLFQRAAAAAAAGLGAGFAFPALIGQEVVAVLEFYTTEPRPTDHLLMEVLLHIGAQLGRVVERERIRNQERLATVGQLAAGIAHDFNNVMSVIALYSEMLRRNPHHPKNQHYLATISQQARHATNLINQILDFSRRSVIHLEHMDLLALIQKVVDMLRRTLPENIQVQLEHEPGPFLVHADATRIQQVLMNLAVNARDAMPHGGELRFSLSHRAIQPAQKVPVADMKPGSYVRLSVADTGHGIDPQHLSHIFEPFFTTKEPGKGAGLGLAQVYGIVKQHHGEILVDSRVGQGTTFTLYLPEVHLDPPTPKEGEQDREAFRGSETLLVVEDNEAARNALVELLEGLGYRVLVARDGEEAASIFEASSREIALIVCDLVMPRLGGLELYTRLRQNHPELKMLIVTGYPLGAGDKEILETGLVEWLQKPPDADELGRRIRKLIDRQRVPDRA</sequence>
<evidence type="ECO:0000256" key="4">
    <source>
        <dbReference type="ARBA" id="ARBA00022679"/>
    </source>
</evidence>
<dbReference type="CDD" id="cd00082">
    <property type="entry name" value="HisKA"/>
    <property type="match status" value="1"/>
</dbReference>
<dbReference type="SUPFAM" id="SSF47384">
    <property type="entry name" value="Homodimeric domain of signal transducing histidine kinase"/>
    <property type="match status" value="1"/>
</dbReference>
<proteinExistence type="predicted"/>
<dbReference type="Pfam" id="PF00072">
    <property type="entry name" value="Response_reg"/>
    <property type="match status" value="2"/>
</dbReference>
<evidence type="ECO:0000256" key="7">
    <source>
        <dbReference type="PROSITE-ProRule" id="PRU00169"/>
    </source>
</evidence>
<dbReference type="InterPro" id="IPR036097">
    <property type="entry name" value="HisK_dim/P_sf"/>
</dbReference>
<dbReference type="SUPFAM" id="SSF52172">
    <property type="entry name" value="CheY-like"/>
    <property type="match status" value="2"/>
</dbReference>
<dbReference type="SMART" id="SM00387">
    <property type="entry name" value="HATPase_c"/>
    <property type="match status" value="1"/>
</dbReference>
<dbReference type="InterPro" id="IPR003661">
    <property type="entry name" value="HisK_dim/P_dom"/>
</dbReference>
<reference evidence="10 11" key="1">
    <citation type="submission" date="2019-06" db="EMBL/GenBank/DDBJ databases">
        <title>Genome sequence of Litorilinea aerophila BAA-2444.</title>
        <authorList>
            <person name="Maclea K.S."/>
            <person name="Maurais E.G."/>
            <person name="Iannazzi L.C."/>
        </authorList>
    </citation>
    <scope>NUCLEOTIDE SEQUENCE [LARGE SCALE GENOMIC DNA]</scope>
    <source>
        <strain evidence="10 11">ATCC BAA-2444</strain>
    </source>
</reference>
<dbReference type="EC" id="2.7.13.3" evidence="2"/>
<feature type="modified residue" description="4-aspartylphosphate" evidence="7">
    <location>
        <position position="60"/>
    </location>
</feature>
<keyword evidence="3 7" id="KW-0597">Phosphoprotein</keyword>
<dbReference type="SMART" id="SM00388">
    <property type="entry name" value="HisKA"/>
    <property type="match status" value="1"/>
</dbReference>
<dbReference type="PANTHER" id="PTHR43547">
    <property type="entry name" value="TWO-COMPONENT HISTIDINE KINASE"/>
    <property type="match status" value="1"/>
</dbReference>
<dbReference type="SMART" id="SM00448">
    <property type="entry name" value="REC"/>
    <property type="match status" value="2"/>
</dbReference>
<dbReference type="OrthoDB" id="9784397at2"/>
<dbReference type="InterPro" id="IPR003594">
    <property type="entry name" value="HATPase_dom"/>
</dbReference>
<dbReference type="InterPro" id="IPR005467">
    <property type="entry name" value="His_kinase_dom"/>
</dbReference>
<dbReference type="Gene3D" id="3.40.50.2300">
    <property type="match status" value="2"/>
</dbReference>
<dbReference type="Gene3D" id="1.10.287.130">
    <property type="match status" value="1"/>
</dbReference>
<comment type="catalytic activity">
    <reaction evidence="1">
        <text>ATP + protein L-histidine = ADP + protein N-phospho-L-histidine.</text>
        <dbReference type="EC" id="2.7.13.3"/>
    </reaction>
</comment>
<evidence type="ECO:0000313" key="11">
    <source>
        <dbReference type="Proteomes" id="UP000317371"/>
    </source>
</evidence>
<keyword evidence="11" id="KW-1185">Reference proteome</keyword>
<dbReference type="AlphaFoldDB" id="A0A540VGE7"/>
<dbReference type="RefSeq" id="WP_141610694.1">
    <property type="nucleotide sequence ID" value="NZ_VIGC02000016.1"/>
</dbReference>
<dbReference type="PROSITE" id="PS50110">
    <property type="entry name" value="RESPONSE_REGULATORY"/>
    <property type="match status" value="2"/>
</dbReference>
<dbReference type="SUPFAM" id="SSF55874">
    <property type="entry name" value="ATPase domain of HSP90 chaperone/DNA topoisomerase II/histidine kinase"/>
    <property type="match status" value="1"/>
</dbReference>
<evidence type="ECO:0000256" key="6">
    <source>
        <dbReference type="ARBA" id="ARBA00023012"/>
    </source>
</evidence>
<dbReference type="InterPro" id="IPR003018">
    <property type="entry name" value="GAF"/>
</dbReference>
<dbReference type="InterPro" id="IPR029016">
    <property type="entry name" value="GAF-like_dom_sf"/>
</dbReference>